<dbReference type="InterPro" id="IPR001789">
    <property type="entry name" value="Sig_transdc_resp-reg_receiver"/>
</dbReference>
<keyword evidence="6" id="KW-1185">Reference proteome</keyword>
<evidence type="ECO:0000313" key="6">
    <source>
        <dbReference type="Proteomes" id="UP000198990"/>
    </source>
</evidence>
<proteinExistence type="predicted"/>
<keyword evidence="1 2" id="KW-0597">Phosphoprotein</keyword>
<dbReference type="RefSeq" id="WP_317040602.1">
    <property type="nucleotide sequence ID" value="NZ_FNZN01000003.1"/>
</dbReference>
<dbReference type="PANTHER" id="PTHR43547">
    <property type="entry name" value="TWO-COMPONENT HISTIDINE KINASE"/>
    <property type="match status" value="1"/>
</dbReference>
<organism evidence="5 6">
    <name type="scientific">Maribacter orientalis</name>
    <dbReference type="NCBI Taxonomy" id="228957"/>
    <lineage>
        <taxon>Bacteria</taxon>
        <taxon>Pseudomonadati</taxon>
        <taxon>Bacteroidota</taxon>
        <taxon>Flavobacteriia</taxon>
        <taxon>Flavobacteriales</taxon>
        <taxon>Flavobacteriaceae</taxon>
        <taxon>Maribacter</taxon>
    </lineage>
</organism>
<feature type="domain" description="Response regulatory" evidence="4">
    <location>
        <begin position="3"/>
        <end position="119"/>
    </location>
</feature>
<dbReference type="GO" id="GO:0000155">
    <property type="term" value="F:phosphorelay sensor kinase activity"/>
    <property type="evidence" value="ECO:0007669"/>
    <property type="project" value="TreeGrafter"/>
</dbReference>
<gene>
    <name evidence="5" type="ORF">SAMN04488008_103264</name>
</gene>
<evidence type="ECO:0000256" key="1">
    <source>
        <dbReference type="ARBA" id="ARBA00022553"/>
    </source>
</evidence>
<feature type="modified residue" description="4-aspartylphosphate" evidence="2">
    <location>
        <position position="52"/>
    </location>
</feature>
<reference evidence="6" key="1">
    <citation type="submission" date="2016-10" db="EMBL/GenBank/DDBJ databases">
        <authorList>
            <person name="Varghese N."/>
            <person name="Submissions S."/>
        </authorList>
    </citation>
    <scope>NUCLEOTIDE SEQUENCE [LARGE SCALE GENOMIC DNA]</scope>
    <source>
        <strain evidence="6">DSM 16471</strain>
    </source>
</reference>
<evidence type="ECO:0000313" key="5">
    <source>
        <dbReference type="EMBL" id="SEL26291.1"/>
    </source>
</evidence>
<dbReference type="Pfam" id="PF00072">
    <property type="entry name" value="Response_reg"/>
    <property type="match status" value="1"/>
</dbReference>
<dbReference type="AlphaFoldDB" id="A0A1H7NSE5"/>
<feature type="region of interest" description="Disordered" evidence="3">
    <location>
        <begin position="130"/>
        <end position="149"/>
    </location>
</feature>
<dbReference type="PROSITE" id="PS50110">
    <property type="entry name" value="RESPONSE_REGULATORY"/>
    <property type="match status" value="1"/>
</dbReference>
<dbReference type="PANTHER" id="PTHR43547:SF2">
    <property type="entry name" value="HYBRID SIGNAL TRANSDUCTION HISTIDINE KINASE C"/>
    <property type="match status" value="1"/>
</dbReference>
<dbReference type="EMBL" id="FNZN01000003">
    <property type="protein sequence ID" value="SEL26291.1"/>
    <property type="molecule type" value="Genomic_DNA"/>
</dbReference>
<dbReference type="SUPFAM" id="SSF52172">
    <property type="entry name" value="CheY-like"/>
    <property type="match status" value="1"/>
</dbReference>
<protein>
    <submittedName>
        <fullName evidence="5">Response regulator receiver domain-containing protein</fullName>
    </submittedName>
</protein>
<dbReference type="CDD" id="cd17574">
    <property type="entry name" value="REC_OmpR"/>
    <property type="match status" value="1"/>
</dbReference>
<accession>A0A1H7NSE5</accession>
<dbReference type="SMART" id="SM00448">
    <property type="entry name" value="REC"/>
    <property type="match status" value="1"/>
</dbReference>
<dbReference type="STRING" id="228957.SAMN04488008_103264"/>
<dbReference type="Gene3D" id="3.40.50.2300">
    <property type="match status" value="1"/>
</dbReference>
<dbReference type="InterPro" id="IPR011006">
    <property type="entry name" value="CheY-like_superfamily"/>
</dbReference>
<evidence type="ECO:0000259" key="4">
    <source>
        <dbReference type="PROSITE" id="PS50110"/>
    </source>
</evidence>
<evidence type="ECO:0000256" key="3">
    <source>
        <dbReference type="SAM" id="MobiDB-lite"/>
    </source>
</evidence>
<evidence type="ECO:0000256" key="2">
    <source>
        <dbReference type="PROSITE-ProRule" id="PRU00169"/>
    </source>
</evidence>
<sequence length="149" mass="16744">MKTILLIEDDRALRENTEELLELSGYSVMTAPNGKLGIELANEKIPDIIICDIMMPVIDGFGVLEKISNNEKTKQIPFIFLSAKTEHKEIRKGLDLGADDYLTKPFEEEELISAIESQLAKVELMNGMHNKTSNGHDISKDELQTLNEL</sequence>
<name>A0A1H7NSE5_9FLAO</name>
<dbReference type="Proteomes" id="UP000198990">
    <property type="component" value="Unassembled WGS sequence"/>
</dbReference>